<gene>
    <name evidence="2" type="ORF">C7445_106101</name>
</gene>
<dbReference type="Proteomes" id="UP000294581">
    <property type="component" value="Unassembled WGS sequence"/>
</dbReference>
<organism evidence="2 3">
    <name type="scientific">Alicyclobacillus sacchari</name>
    <dbReference type="NCBI Taxonomy" id="392010"/>
    <lineage>
        <taxon>Bacteria</taxon>
        <taxon>Bacillati</taxon>
        <taxon>Bacillota</taxon>
        <taxon>Bacilli</taxon>
        <taxon>Bacillales</taxon>
        <taxon>Alicyclobacillaceae</taxon>
        <taxon>Alicyclobacillus</taxon>
    </lineage>
</organism>
<dbReference type="OrthoDB" id="9987422at2"/>
<evidence type="ECO:0000256" key="1">
    <source>
        <dbReference type="SAM" id="MobiDB-lite"/>
    </source>
</evidence>
<protein>
    <submittedName>
        <fullName evidence="2">Uncharacterized protein</fullName>
    </submittedName>
</protein>
<keyword evidence="3" id="KW-1185">Reference proteome</keyword>
<comment type="caution">
    <text evidence="2">The sequence shown here is derived from an EMBL/GenBank/DDBJ whole genome shotgun (WGS) entry which is preliminary data.</text>
</comment>
<proteinExistence type="predicted"/>
<accession>A0A4R8LMW8</accession>
<dbReference type="AlphaFoldDB" id="A0A4R8LMW8"/>
<feature type="compositionally biased region" description="Low complexity" evidence="1">
    <location>
        <begin position="147"/>
        <end position="156"/>
    </location>
</feature>
<name>A0A4R8LMW8_9BACL</name>
<sequence length="182" mass="19240">MAKTQGNKRKARGARGARGQFRAMARELGLTESEFQRLAVALTKTLKGAALTGETPVSARDLLAMLESPVVQTLFAAMIGNVLKGTSMTDPASEPADIAPVLPQRTQSPSTWPRQSPQGPLPPHVHTHPPLQPPALHPGFPGWYNLPPTGSATASAPPAPTPAVAPARFARQSGARECRRAH</sequence>
<reference evidence="2 3" key="1">
    <citation type="submission" date="2019-03" db="EMBL/GenBank/DDBJ databases">
        <title>Genomic Encyclopedia of Type Strains, Phase IV (KMG-IV): sequencing the most valuable type-strain genomes for metagenomic binning, comparative biology and taxonomic classification.</title>
        <authorList>
            <person name="Goeker M."/>
        </authorList>
    </citation>
    <scope>NUCLEOTIDE SEQUENCE [LARGE SCALE GENOMIC DNA]</scope>
    <source>
        <strain evidence="2 3">DSM 17974</strain>
    </source>
</reference>
<feature type="compositionally biased region" description="Polar residues" evidence="1">
    <location>
        <begin position="104"/>
        <end position="118"/>
    </location>
</feature>
<evidence type="ECO:0000313" key="2">
    <source>
        <dbReference type="EMBL" id="TDY46675.1"/>
    </source>
</evidence>
<feature type="region of interest" description="Disordered" evidence="1">
    <location>
        <begin position="103"/>
        <end position="182"/>
    </location>
</feature>
<dbReference type="EMBL" id="SORF01000006">
    <property type="protein sequence ID" value="TDY46675.1"/>
    <property type="molecule type" value="Genomic_DNA"/>
</dbReference>
<dbReference type="RefSeq" id="WP_134159533.1">
    <property type="nucleotide sequence ID" value="NZ_SORF01000006.1"/>
</dbReference>
<evidence type="ECO:0000313" key="3">
    <source>
        <dbReference type="Proteomes" id="UP000294581"/>
    </source>
</evidence>